<feature type="transmembrane region" description="Helical" evidence="1">
    <location>
        <begin position="146"/>
        <end position="167"/>
    </location>
</feature>
<keyword evidence="3" id="KW-1185">Reference proteome</keyword>
<evidence type="ECO:0000313" key="2">
    <source>
        <dbReference type="EMBL" id="PKQ70658.1"/>
    </source>
</evidence>
<name>A0A2N3IK83_9BACT</name>
<dbReference type="Proteomes" id="UP000233387">
    <property type="component" value="Unassembled WGS sequence"/>
</dbReference>
<evidence type="ECO:0000256" key="1">
    <source>
        <dbReference type="SAM" id="Phobius"/>
    </source>
</evidence>
<sequence>MFPLQIYNFFEFRVVYLLNLHCLNLAKFMIIPKRKASDYQRPEIVNEFDEIHKHIQEKRTLCEIQVIMEGRMSDEAIEKIYIRVLKELRRAKDRQRGFIIIGLVFLSVGLWLSFRNISNILHQMSVKTGDENFYVKNSFFEFAHPFWLLIFGTMVVSGLILVLTNLFQKPRI</sequence>
<evidence type="ECO:0000313" key="3">
    <source>
        <dbReference type="Proteomes" id="UP000233387"/>
    </source>
</evidence>
<organism evidence="2 3">
    <name type="scientific">Raineya orbicola</name>
    <dbReference type="NCBI Taxonomy" id="2016530"/>
    <lineage>
        <taxon>Bacteria</taxon>
        <taxon>Pseudomonadati</taxon>
        <taxon>Bacteroidota</taxon>
        <taxon>Cytophagia</taxon>
        <taxon>Cytophagales</taxon>
        <taxon>Raineyaceae</taxon>
        <taxon>Raineya</taxon>
    </lineage>
</organism>
<keyword evidence="1" id="KW-0472">Membrane</keyword>
<dbReference type="AlphaFoldDB" id="A0A2N3IK83"/>
<keyword evidence="1" id="KW-0812">Transmembrane</keyword>
<proteinExistence type="predicted"/>
<reference evidence="2 3" key="1">
    <citation type="submission" date="2017-06" db="EMBL/GenBank/DDBJ databases">
        <title>Raineya orbicola gen. nov., sp. nov. a slightly thermophilic bacterium of the phylum Bacteroidetes and the description of Raineyaceae fam. nov.</title>
        <authorList>
            <person name="Albuquerque L."/>
            <person name="Polonia A.R.M."/>
            <person name="Barroso C."/>
            <person name="Froufe H.J.C."/>
            <person name="Lage O."/>
            <person name="Lobo-Da-Cunha A."/>
            <person name="Egas C."/>
            <person name="Da Costa M.S."/>
        </authorList>
    </citation>
    <scope>NUCLEOTIDE SEQUENCE [LARGE SCALE GENOMIC DNA]</scope>
    <source>
        <strain evidence="2 3">SPSPC-11</strain>
    </source>
</reference>
<accession>A0A2N3IK83</accession>
<keyword evidence="1" id="KW-1133">Transmembrane helix</keyword>
<feature type="transmembrane region" description="Helical" evidence="1">
    <location>
        <begin position="97"/>
        <end position="114"/>
    </location>
</feature>
<comment type="caution">
    <text evidence="2">The sequence shown here is derived from an EMBL/GenBank/DDBJ whole genome shotgun (WGS) entry which is preliminary data.</text>
</comment>
<dbReference type="EMBL" id="NKXO01000004">
    <property type="protein sequence ID" value="PKQ70658.1"/>
    <property type="molecule type" value="Genomic_DNA"/>
</dbReference>
<gene>
    <name evidence="2" type="ORF">Rain11_0388</name>
</gene>
<protein>
    <submittedName>
        <fullName evidence="2">Uncharacterized protein</fullName>
    </submittedName>
</protein>